<keyword evidence="7" id="KW-0687">Ribonucleoprotein</keyword>
<evidence type="ECO:0000313" key="10">
    <source>
        <dbReference type="EMBL" id="QBX88406.1"/>
    </source>
</evidence>
<reference evidence="10" key="1">
    <citation type="journal article" date="2019" name="Phycologia">
        <title>Chloroplast and mitochondrial genomes of Balbiania investiens (Balbianiales, Nemaliophycidae).</title>
        <authorList>
            <person name="Evans J.R."/>
            <person name="StAmour N."/>
            <person name="Verbruggen H."/>
            <person name="Salomaki E.D."/>
            <person name="Vis M.L."/>
        </authorList>
    </citation>
    <scope>NUCLEOTIDE SEQUENCE</scope>
</reference>
<dbReference type="Gene3D" id="3.30.420.100">
    <property type="match status" value="1"/>
</dbReference>
<dbReference type="GO" id="GO:0006412">
    <property type="term" value="P:translation"/>
    <property type="evidence" value="ECO:0007669"/>
    <property type="project" value="InterPro"/>
</dbReference>
<dbReference type="Pfam" id="PF00861">
    <property type="entry name" value="Ribosomal_L18p"/>
    <property type="match status" value="1"/>
</dbReference>
<dbReference type="PANTHER" id="PTHR12899:SF3">
    <property type="entry name" value="LARGE RIBOSOMAL SUBUNIT PROTEIN UL18M"/>
    <property type="match status" value="1"/>
</dbReference>
<evidence type="ECO:0000256" key="5">
    <source>
        <dbReference type="ARBA" id="ARBA00022884"/>
    </source>
</evidence>
<comment type="subunit">
    <text evidence="3">Part of the 50S ribosomal subunit; contacts the 5S rRNA.</text>
</comment>
<dbReference type="CDD" id="cd00432">
    <property type="entry name" value="Ribosomal_L18_L5e"/>
    <property type="match status" value="1"/>
</dbReference>
<keyword evidence="5" id="KW-0694">RNA-binding</keyword>
<dbReference type="GO" id="GO:0005840">
    <property type="term" value="C:ribosome"/>
    <property type="evidence" value="ECO:0007669"/>
    <property type="project" value="UniProtKB-KW"/>
</dbReference>
<organism evidence="10">
    <name type="scientific">Acrochaetium secundatum</name>
    <dbReference type="NCBI Taxonomy" id="209631"/>
    <lineage>
        <taxon>Eukaryota</taxon>
        <taxon>Rhodophyta</taxon>
        <taxon>Florideophyceae</taxon>
        <taxon>Nemaliophycidae</taxon>
        <taxon>Acrochaetiales</taxon>
        <taxon>Acrochaetiaceae</taxon>
        <taxon>Acrochaetium</taxon>
    </lineage>
</organism>
<proteinExistence type="inferred from homology"/>
<dbReference type="GO" id="GO:0008097">
    <property type="term" value="F:5S rRNA binding"/>
    <property type="evidence" value="ECO:0007669"/>
    <property type="project" value="TreeGrafter"/>
</dbReference>
<gene>
    <name evidence="10" type="primary">rpl18</name>
</gene>
<dbReference type="InterPro" id="IPR004389">
    <property type="entry name" value="Ribosomal_uL18_bac-type"/>
</dbReference>
<dbReference type="GO" id="GO:0005737">
    <property type="term" value="C:cytoplasm"/>
    <property type="evidence" value="ECO:0007669"/>
    <property type="project" value="UniProtKB-ARBA"/>
</dbReference>
<name>A0A4D6BK38_9FLOR</name>
<protein>
    <recommendedName>
        <fullName evidence="8">Large ribosomal subunit protein uL18c</fullName>
    </recommendedName>
    <alternativeName>
        <fullName evidence="9">50S ribosomal protein L18, chloroplastic</fullName>
    </alternativeName>
</protein>
<evidence type="ECO:0000256" key="2">
    <source>
        <dbReference type="ARBA" id="ARBA00007116"/>
    </source>
</evidence>
<evidence type="ECO:0000256" key="3">
    <source>
        <dbReference type="ARBA" id="ARBA00011505"/>
    </source>
</evidence>
<dbReference type="GeneID" id="40138521"/>
<dbReference type="RefSeq" id="YP_009628623.1">
    <property type="nucleotide sequence ID" value="NC_042170.1"/>
</dbReference>
<evidence type="ECO:0000256" key="4">
    <source>
        <dbReference type="ARBA" id="ARBA00022730"/>
    </source>
</evidence>
<dbReference type="AlphaFoldDB" id="A0A4D6BK38"/>
<dbReference type="HAMAP" id="MF_01337_B">
    <property type="entry name" value="Ribosomal_uL18_B"/>
    <property type="match status" value="1"/>
</dbReference>
<evidence type="ECO:0000256" key="7">
    <source>
        <dbReference type="ARBA" id="ARBA00023274"/>
    </source>
</evidence>
<evidence type="ECO:0000256" key="6">
    <source>
        <dbReference type="ARBA" id="ARBA00022980"/>
    </source>
</evidence>
<geneLocation type="plastid" evidence="10"/>
<dbReference type="FunFam" id="3.30.420.100:FF:000001">
    <property type="entry name" value="50S ribosomal protein L18"/>
    <property type="match status" value="1"/>
</dbReference>
<dbReference type="SUPFAM" id="SSF53137">
    <property type="entry name" value="Translational machinery components"/>
    <property type="match status" value="1"/>
</dbReference>
<dbReference type="GO" id="GO:1990904">
    <property type="term" value="C:ribonucleoprotein complex"/>
    <property type="evidence" value="ECO:0007669"/>
    <property type="project" value="UniProtKB-KW"/>
</dbReference>
<evidence type="ECO:0000256" key="1">
    <source>
        <dbReference type="ARBA" id="ARBA00003898"/>
    </source>
</evidence>
<evidence type="ECO:0000256" key="9">
    <source>
        <dbReference type="ARBA" id="ARBA00035346"/>
    </source>
</evidence>
<keyword evidence="10" id="KW-0934">Plastid</keyword>
<dbReference type="InterPro" id="IPR057268">
    <property type="entry name" value="Ribosomal_L18"/>
</dbReference>
<evidence type="ECO:0000256" key="8">
    <source>
        <dbReference type="ARBA" id="ARBA00035303"/>
    </source>
</evidence>
<keyword evidence="4" id="KW-0699">rRNA-binding</keyword>
<dbReference type="EMBL" id="MH026107">
    <property type="protein sequence ID" value="QBX88406.1"/>
    <property type="molecule type" value="Genomic_DNA"/>
</dbReference>
<accession>A0A4D6BK38</accession>
<dbReference type="NCBIfam" id="TIGR00060">
    <property type="entry name" value="L18_bact"/>
    <property type="match status" value="1"/>
</dbReference>
<dbReference type="PANTHER" id="PTHR12899">
    <property type="entry name" value="39S RIBOSOMAL PROTEIN L18, MITOCHONDRIAL"/>
    <property type="match status" value="1"/>
</dbReference>
<sequence>MNKKLKGTSDRPRLYIFRSNKHIYAHIIDDIKSNIILSISSLSPQIRTAKISTGNCQASRLVGKSLAEKCLDQGIKKVVFDRGCRLYHGRIKTLAESAREAGILF</sequence>
<keyword evidence="6 10" id="KW-0689">Ribosomal protein</keyword>
<dbReference type="InterPro" id="IPR005484">
    <property type="entry name" value="Ribosomal_uL18_bac/plant/anim"/>
</dbReference>
<dbReference type="GO" id="GO:0003735">
    <property type="term" value="F:structural constituent of ribosome"/>
    <property type="evidence" value="ECO:0007669"/>
    <property type="project" value="InterPro"/>
</dbReference>
<comment type="function">
    <text evidence="1">Binds 5S rRNA, forms part of the central protuberance of the 50S subunit.</text>
</comment>
<comment type="similarity">
    <text evidence="2">Belongs to the universal ribosomal protein uL18 family.</text>
</comment>